<organism evidence="4 5">
    <name type="scientific">Ensete ventricosum</name>
    <name type="common">Abyssinian banana</name>
    <name type="synonym">Musa ensete</name>
    <dbReference type="NCBI Taxonomy" id="4639"/>
    <lineage>
        <taxon>Eukaryota</taxon>
        <taxon>Viridiplantae</taxon>
        <taxon>Streptophyta</taxon>
        <taxon>Embryophyta</taxon>
        <taxon>Tracheophyta</taxon>
        <taxon>Spermatophyta</taxon>
        <taxon>Magnoliopsida</taxon>
        <taxon>Liliopsida</taxon>
        <taxon>Zingiberales</taxon>
        <taxon>Musaceae</taxon>
        <taxon>Ensete</taxon>
    </lineage>
</organism>
<evidence type="ECO:0000256" key="1">
    <source>
        <dbReference type="ARBA" id="ARBA00022614"/>
    </source>
</evidence>
<feature type="domain" description="Leucine-rich repeat-containing N-terminal plant-type" evidence="3">
    <location>
        <begin position="151"/>
        <end position="190"/>
    </location>
</feature>
<evidence type="ECO:0000313" key="4">
    <source>
        <dbReference type="EMBL" id="RRT50720.1"/>
    </source>
</evidence>
<evidence type="ECO:0000256" key="2">
    <source>
        <dbReference type="ARBA" id="ARBA00022737"/>
    </source>
</evidence>
<dbReference type="Gene3D" id="3.80.10.10">
    <property type="entry name" value="Ribonuclease Inhibitor"/>
    <property type="match status" value="1"/>
</dbReference>
<keyword evidence="1" id="KW-0433">Leucine-rich repeat</keyword>
<dbReference type="InterPro" id="IPR032675">
    <property type="entry name" value="LRR_dom_sf"/>
</dbReference>
<dbReference type="AlphaFoldDB" id="A0A426YGD7"/>
<proteinExistence type="predicted"/>
<dbReference type="Pfam" id="PF08263">
    <property type="entry name" value="LRRNT_2"/>
    <property type="match status" value="1"/>
</dbReference>
<protein>
    <recommendedName>
        <fullName evidence="3">Leucine-rich repeat-containing N-terminal plant-type domain-containing protein</fullName>
    </recommendedName>
</protein>
<sequence>MTSDKAGPGSQLSFYVTSLRLTRSRTFILVGHIFQSPTVFLPAGLGNPCTSGWKQLRCVDRCGSPRVYPRRVGERSNGGKHFARSFWHERSDLGFSLAAVSGGRCVLSGVRLSFERHKAASKRAVAMAVRWRGLVSLVLLGSLSCVCGDTSEGATLVEIKKSFRNVDNVLYDWTDNPSSDHCSWRGVICDNVTFSVVAL</sequence>
<dbReference type="InterPro" id="IPR013210">
    <property type="entry name" value="LRR_N_plant-typ"/>
</dbReference>
<evidence type="ECO:0000313" key="5">
    <source>
        <dbReference type="Proteomes" id="UP000287651"/>
    </source>
</evidence>
<reference evidence="4 5" key="1">
    <citation type="journal article" date="2014" name="Agronomy (Basel)">
        <title>A Draft Genome Sequence for Ensete ventricosum, the Drought-Tolerant Tree Against Hunger.</title>
        <authorList>
            <person name="Harrison J."/>
            <person name="Moore K.A."/>
            <person name="Paszkiewicz K."/>
            <person name="Jones T."/>
            <person name="Grant M."/>
            <person name="Ambacheew D."/>
            <person name="Muzemil S."/>
            <person name="Studholme D.J."/>
        </authorList>
    </citation>
    <scope>NUCLEOTIDE SEQUENCE [LARGE SCALE GENOMIC DNA]</scope>
</reference>
<dbReference type="EMBL" id="AMZH03012601">
    <property type="protein sequence ID" value="RRT50720.1"/>
    <property type="molecule type" value="Genomic_DNA"/>
</dbReference>
<keyword evidence="2" id="KW-0677">Repeat</keyword>
<comment type="caution">
    <text evidence="4">The sequence shown here is derived from an EMBL/GenBank/DDBJ whole genome shotgun (WGS) entry which is preliminary data.</text>
</comment>
<evidence type="ECO:0000259" key="3">
    <source>
        <dbReference type="Pfam" id="PF08263"/>
    </source>
</evidence>
<gene>
    <name evidence="4" type="ORF">B296_00040048</name>
</gene>
<name>A0A426YGD7_ENSVE</name>
<accession>A0A426YGD7</accession>
<dbReference type="Proteomes" id="UP000287651">
    <property type="component" value="Unassembled WGS sequence"/>
</dbReference>